<proteinExistence type="predicted"/>
<reference evidence="1" key="1">
    <citation type="submission" date="2014-11" db="EMBL/GenBank/DDBJ databases">
        <authorList>
            <person name="Amaro Gonzalez C."/>
        </authorList>
    </citation>
    <scope>NUCLEOTIDE SEQUENCE</scope>
</reference>
<evidence type="ECO:0000313" key="1">
    <source>
        <dbReference type="EMBL" id="JAI00673.1"/>
    </source>
</evidence>
<organism evidence="1">
    <name type="scientific">Anguilla anguilla</name>
    <name type="common">European freshwater eel</name>
    <name type="synonym">Muraena anguilla</name>
    <dbReference type="NCBI Taxonomy" id="7936"/>
    <lineage>
        <taxon>Eukaryota</taxon>
        <taxon>Metazoa</taxon>
        <taxon>Chordata</taxon>
        <taxon>Craniata</taxon>
        <taxon>Vertebrata</taxon>
        <taxon>Euteleostomi</taxon>
        <taxon>Actinopterygii</taxon>
        <taxon>Neopterygii</taxon>
        <taxon>Teleostei</taxon>
        <taxon>Anguilliformes</taxon>
        <taxon>Anguillidae</taxon>
        <taxon>Anguilla</taxon>
    </lineage>
</organism>
<dbReference type="EMBL" id="GBXM01007905">
    <property type="protein sequence ID" value="JAI00673.1"/>
    <property type="molecule type" value="Transcribed_RNA"/>
</dbReference>
<name>A0A0E9XD42_ANGAN</name>
<sequence>MYFLYTEGVKMHFKLLLYYMFQLNRHLKMPFSILSFVYGKKNKKNIGVKCS</sequence>
<protein>
    <submittedName>
        <fullName evidence="1">Uncharacterized protein</fullName>
    </submittedName>
</protein>
<dbReference type="AlphaFoldDB" id="A0A0E9XD42"/>
<reference evidence="1" key="2">
    <citation type="journal article" date="2015" name="Fish Shellfish Immunol.">
        <title>Early steps in the European eel (Anguilla anguilla)-Vibrio vulnificus interaction in the gills: Role of the RtxA13 toxin.</title>
        <authorList>
            <person name="Callol A."/>
            <person name="Pajuelo D."/>
            <person name="Ebbesson L."/>
            <person name="Teles M."/>
            <person name="MacKenzie S."/>
            <person name="Amaro C."/>
        </authorList>
    </citation>
    <scope>NUCLEOTIDE SEQUENCE</scope>
</reference>
<accession>A0A0E9XD42</accession>